<evidence type="ECO:0000313" key="2">
    <source>
        <dbReference type="EMBL" id="GGV93861.1"/>
    </source>
</evidence>
<feature type="region of interest" description="Disordered" evidence="1">
    <location>
        <begin position="91"/>
        <end position="111"/>
    </location>
</feature>
<protein>
    <submittedName>
        <fullName evidence="2">Uncharacterized protein</fullName>
    </submittedName>
</protein>
<organism evidence="2 3">
    <name type="scientific">Streptomyces gelaticus</name>
    <dbReference type="NCBI Taxonomy" id="285446"/>
    <lineage>
        <taxon>Bacteria</taxon>
        <taxon>Bacillati</taxon>
        <taxon>Actinomycetota</taxon>
        <taxon>Actinomycetes</taxon>
        <taxon>Kitasatosporales</taxon>
        <taxon>Streptomycetaceae</taxon>
        <taxon>Streptomyces</taxon>
    </lineage>
</organism>
<dbReference type="Proteomes" id="UP000660675">
    <property type="component" value="Unassembled WGS sequence"/>
</dbReference>
<comment type="caution">
    <text evidence="2">The sequence shown here is derived from an EMBL/GenBank/DDBJ whole genome shotgun (WGS) entry which is preliminary data.</text>
</comment>
<dbReference type="EMBL" id="BMTF01000025">
    <property type="protein sequence ID" value="GGV93861.1"/>
    <property type="molecule type" value="Genomic_DNA"/>
</dbReference>
<name>A0ABQ2W8X6_9ACTN</name>
<reference evidence="3" key="1">
    <citation type="journal article" date="2019" name="Int. J. Syst. Evol. Microbiol.">
        <title>The Global Catalogue of Microorganisms (GCM) 10K type strain sequencing project: providing services to taxonomists for standard genome sequencing and annotation.</title>
        <authorList>
            <consortium name="The Broad Institute Genomics Platform"/>
            <consortium name="The Broad Institute Genome Sequencing Center for Infectious Disease"/>
            <person name="Wu L."/>
            <person name="Ma J."/>
        </authorList>
    </citation>
    <scope>NUCLEOTIDE SEQUENCE [LARGE SCALE GENOMIC DNA]</scope>
    <source>
        <strain evidence="3">JCM 4376</strain>
    </source>
</reference>
<feature type="region of interest" description="Disordered" evidence="1">
    <location>
        <begin position="1"/>
        <end position="20"/>
    </location>
</feature>
<evidence type="ECO:0000256" key="1">
    <source>
        <dbReference type="SAM" id="MobiDB-lite"/>
    </source>
</evidence>
<proteinExistence type="predicted"/>
<gene>
    <name evidence="2" type="ORF">GCM10015535_57770</name>
</gene>
<keyword evidence="3" id="KW-1185">Reference proteome</keyword>
<sequence length="111" mass="12198">MQGRTGVRRASDVEAAPDDQLGVVAPDVHMRSPEMLRGKVRPSVLSLPQLTAAETGKFPSVSEPIPNSLRGVTEARRGPTRIHCFRKTPPALRARPTSRSGNRRTEIDQYV</sequence>
<accession>A0ABQ2W8X6</accession>
<evidence type="ECO:0000313" key="3">
    <source>
        <dbReference type="Proteomes" id="UP000660675"/>
    </source>
</evidence>